<dbReference type="EMBL" id="JAABOA010002093">
    <property type="protein sequence ID" value="KAF9580392.1"/>
    <property type="molecule type" value="Genomic_DNA"/>
</dbReference>
<organism evidence="7 8">
    <name type="scientific">Lunasporangiospora selenospora</name>
    <dbReference type="NCBI Taxonomy" id="979761"/>
    <lineage>
        <taxon>Eukaryota</taxon>
        <taxon>Fungi</taxon>
        <taxon>Fungi incertae sedis</taxon>
        <taxon>Mucoromycota</taxon>
        <taxon>Mortierellomycotina</taxon>
        <taxon>Mortierellomycetes</taxon>
        <taxon>Mortierellales</taxon>
        <taxon>Mortierellaceae</taxon>
        <taxon>Lunasporangiospora</taxon>
    </lineage>
</organism>
<feature type="transmembrane region" description="Helical" evidence="6">
    <location>
        <begin position="228"/>
        <end position="250"/>
    </location>
</feature>
<dbReference type="Pfam" id="PF01940">
    <property type="entry name" value="DUF92"/>
    <property type="match status" value="1"/>
</dbReference>
<evidence type="ECO:0000256" key="4">
    <source>
        <dbReference type="ARBA" id="ARBA00022989"/>
    </source>
</evidence>
<protein>
    <submittedName>
        <fullName evidence="7">Transmembrane protein 19</fullName>
    </submittedName>
</protein>
<dbReference type="PANTHER" id="PTHR13353:SF5">
    <property type="entry name" value="TRANSMEMBRANE PROTEIN 19"/>
    <property type="match status" value="1"/>
</dbReference>
<comment type="subcellular location">
    <subcellularLocation>
        <location evidence="1">Membrane</location>
        <topology evidence="1">Multi-pass membrane protein</topology>
    </subcellularLocation>
</comment>
<evidence type="ECO:0000313" key="8">
    <source>
        <dbReference type="Proteomes" id="UP000780801"/>
    </source>
</evidence>
<comment type="similarity">
    <text evidence="2">Belongs to the TMEM19 family.</text>
</comment>
<dbReference type="AlphaFoldDB" id="A0A9P6KD67"/>
<keyword evidence="3 6" id="KW-0812">Transmembrane</keyword>
<feature type="transmembrane region" description="Helical" evidence="6">
    <location>
        <begin position="44"/>
        <end position="69"/>
    </location>
</feature>
<feature type="transmembrane region" description="Helical" evidence="6">
    <location>
        <begin position="297"/>
        <end position="315"/>
    </location>
</feature>
<evidence type="ECO:0000256" key="5">
    <source>
        <dbReference type="ARBA" id="ARBA00023136"/>
    </source>
</evidence>
<dbReference type="GO" id="GO:0016020">
    <property type="term" value="C:membrane"/>
    <property type="evidence" value="ECO:0007669"/>
    <property type="project" value="UniProtKB-SubCell"/>
</dbReference>
<evidence type="ECO:0000256" key="1">
    <source>
        <dbReference type="ARBA" id="ARBA00004141"/>
    </source>
</evidence>
<dbReference type="OrthoDB" id="30881at2759"/>
<dbReference type="Proteomes" id="UP000780801">
    <property type="component" value="Unassembled WGS sequence"/>
</dbReference>
<dbReference type="PANTHER" id="PTHR13353">
    <property type="entry name" value="TRANSMEMBRANE PROTEIN 19"/>
    <property type="match status" value="1"/>
</dbReference>
<feature type="transmembrane region" description="Helical" evidence="6">
    <location>
        <begin position="186"/>
        <end position="208"/>
    </location>
</feature>
<evidence type="ECO:0000256" key="6">
    <source>
        <dbReference type="SAM" id="Phobius"/>
    </source>
</evidence>
<sequence>MSSAPFSPPAGLTLASMLYPASLCAFMVRHGLSKKSLSHSGAAAATIVGLGTFTHTPYVFSVALLSFYLSSSRLTKFKSQAKKKLEEDHQEGGARTAIQVFSNGATGTAIALLFQYVYWNQASRPVSLFLEDWRASVLLFAYLGHYACCNGDTWASELGILNKSWPTLITTLKKVPPGTNGGVSTLGLGASVAGGFFIGIASALSLIFQQLAEAQKNWAGIGAFANSLNGGFLFSVIFAATAAGLFGSLLDSFLGATVQKSSFSTKKNMITYKTPENGDEIKDISGIDLLDNHQVNFVSSLLTALATGYFAWRFLW</sequence>
<evidence type="ECO:0000256" key="3">
    <source>
        <dbReference type="ARBA" id="ARBA00022692"/>
    </source>
</evidence>
<evidence type="ECO:0000256" key="2">
    <source>
        <dbReference type="ARBA" id="ARBA00009012"/>
    </source>
</evidence>
<accession>A0A9P6KD67</accession>
<evidence type="ECO:0000313" key="7">
    <source>
        <dbReference type="EMBL" id="KAF9580392.1"/>
    </source>
</evidence>
<gene>
    <name evidence="7" type="primary">TMEM19</name>
    <name evidence="7" type="ORF">BGW38_002983</name>
</gene>
<keyword evidence="8" id="KW-1185">Reference proteome</keyword>
<dbReference type="InterPro" id="IPR002794">
    <property type="entry name" value="DUF92_TMEM19"/>
</dbReference>
<comment type="caution">
    <text evidence="7">The sequence shown here is derived from an EMBL/GenBank/DDBJ whole genome shotgun (WGS) entry which is preliminary data.</text>
</comment>
<proteinExistence type="inferred from homology"/>
<reference evidence="7" key="1">
    <citation type="journal article" date="2020" name="Fungal Divers.">
        <title>Resolving the Mortierellaceae phylogeny through synthesis of multi-gene phylogenetics and phylogenomics.</title>
        <authorList>
            <person name="Vandepol N."/>
            <person name="Liber J."/>
            <person name="Desiro A."/>
            <person name="Na H."/>
            <person name="Kennedy M."/>
            <person name="Barry K."/>
            <person name="Grigoriev I.V."/>
            <person name="Miller A.N."/>
            <person name="O'Donnell K."/>
            <person name="Stajich J.E."/>
            <person name="Bonito G."/>
        </authorList>
    </citation>
    <scope>NUCLEOTIDE SEQUENCE</scope>
    <source>
        <strain evidence="7">KOD1015</strain>
    </source>
</reference>
<keyword evidence="5 6" id="KW-0472">Membrane</keyword>
<keyword evidence="4 6" id="KW-1133">Transmembrane helix</keyword>
<name>A0A9P6KD67_9FUNG</name>